<feature type="compositionally biased region" description="Low complexity" evidence="1">
    <location>
        <begin position="68"/>
        <end position="88"/>
    </location>
</feature>
<name>A0A401U0A7_CHIPU</name>
<dbReference type="AlphaFoldDB" id="A0A401U0A7"/>
<reference evidence="2 3" key="1">
    <citation type="journal article" date="2018" name="Nat. Ecol. Evol.">
        <title>Shark genomes provide insights into elasmobranch evolution and the origin of vertebrates.</title>
        <authorList>
            <person name="Hara Y"/>
            <person name="Yamaguchi K"/>
            <person name="Onimaru K"/>
            <person name="Kadota M"/>
            <person name="Koyanagi M"/>
            <person name="Keeley SD"/>
            <person name="Tatsumi K"/>
            <person name="Tanaka K"/>
            <person name="Motone F"/>
            <person name="Kageyama Y"/>
            <person name="Nozu R"/>
            <person name="Adachi N"/>
            <person name="Nishimura O"/>
            <person name="Nakagawa R"/>
            <person name="Tanegashima C"/>
            <person name="Kiyatake I"/>
            <person name="Matsumoto R"/>
            <person name="Murakumo K"/>
            <person name="Nishida K"/>
            <person name="Terakita A"/>
            <person name="Kuratani S"/>
            <person name="Sato K"/>
            <person name="Hyodo S Kuraku.S."/>
        </authorList>
    </citation>
    <scope>NUCLEOTIDE SEQUENCE [LARGE SCALE GENOMIC DNA]</scope>
</reference>
<feature type="compositionally biased region" description="Basic and acidic residues" evidence="1">
    <location>
        <begin position="129"/>
        <end position="153"/>
    </location>
</feature>
<keyword evidence="3" id="KW-1185">Reference proteome</keyword>
<feature type="compositionally biased region" description="Basic and acidic residues" evidence="1">
    <location>
        <begin position="10"/>
        <end position="43"/>
    </location>
</feature>
<protein>
    <submittedName>
        <fullName evidence="2">Uncharacterized protein</fullName>
    </submittedName>
</protein>
<feature type="region of interest" description="Disordered" evidence="1">
    <location>
        <begin position="1"/>
        <end position="153"/>
    </location>
</feature>
<evidence type="ECO:0000313" key="3">
    <source>
        <dbReference type="Proteomes" id="UP000287033"/>
    </source>
</evidence>
<dbReference type="Proteomes" id="UP000287033">
    <property type="component" value="Unassembled WGS sequence"/>
</dbReference>
<evidence type="ECO:0000313" key="2">
    <source>
        <dbReference type="EMBL" id="GCC48332.1"/>
    </source>
</evidence>
<dbReference type="EMBL" id="BEZZ01230887">
    <property type="protein sequence ID" value="GCC48332.1"/>
    <property type="molecule type" value="Genomic_DNA"/>
</dbReference>
<evidence type="ECO:0000256" key="1">
    <source>
        <dbReference type="SAM" id="MobiDB-lite"/>
    </source>
</evidence>
<gene>
    <name evidence="2" type="ORF">chiPu_0032228</name>
</gene>
<organism evidence="2 3">
    <name type="scientific">Chiloscyllium punctatum</name>
    <name type="common">Brownbanded bambooshark</name>
    <name type="synonym">Hemiscyllium punctatum</name>
    <dbReference type="NCBI Taxonomy" id="137246"/>
    <lineage>
        <taxon>Eukaryota</taxon>
        <taxon>Metazoa</taxon>
        <taxon>Chordata</taxon>
        <taxon>Craniata</taxon>
        <taxon>Vertebrata</taxon>
        <taxon>Chondrichthyes</taxon>
        <taxon>Elasmobranchii</taxon>
        <taxon>Galeomorphii</taxon>
        <taxon>Galeoidea</taxon>
        <taxon>Orectolobiformes</taxon>
        <taxon>Hemiscylliidae</taxon>
        <taxon>Chiloscyllium</taxon>
    </lineage>
</organism>
<sequence length="153" mass="17010">MGIVRHRRAGRELRDALRLEQPARRDQDPQPRQAADADRRMDARGFQQAELLRSHPARPDRPHLLSRADPVGAADPAAARAGLDGAEPYPQHRGVRVHRAAGAREADVRTMGDGGRHRRPLRGTPLPPRRHDAGCRRDGDRGVGDDDDFRRAA</sequence>
<accession>A0A401U0A7</accession>
<proteinExistence type="predicted"/>
<comment type="caution">
    <text evidence="2">The sequence shown here is derived from an EMBL/GenBank/DDBJ whole genome shotgun (WGS) entry which is preliminary data.</text>
</comment>